<dbReference type="EMBL" id="JOJR01000482">
    <property type="protein sequence ID" value="RCN37285.1"/>
    <property type="molecule type" value="Genomic_DNA"/>
</dbReference>
<name>A0A368G2T8_ANCCA</name>
<protein>
    <submittedName>
        <fullName evidence="1">Uncharacterized protein</fullName>
    </submittedName>
</protein>
<sequence length="56" mass="6569">MYPFHASTHRDISVSIPWLPFLLYSSSLRFCLSAEEVRWLIVMGIKVSDLYLNDLH</sequence>
<proteinExistence type="predicted"/>
<accession>A0A368G2T8</accession>
<organism evidence="1 2">
    <name type="scientific">Ancylostoma caninum</name>
    <name type="common">Dog hookworm</name>
    <dbReference type="NCBI Taxonomy" id="29170"/>
    <lineage>
        <taxon>Eukaryota</taxon>
        <taxon>Metazoa</taxon>
        <taxon>Ecdysozoa</taxon>
        <taxon>Nematoda</taxon>
        <taxon>Chromadorea</taxon>
        <taxon>Rhabditida</taxon>
        <taxon>Rhabditina</taxon>
        <taxon>Rhabditomorpha</taxon>
        <taxon>Strongyloidea</taxon>
        <taxon>Ancylostomatidae</taxon>
        <taxon>Ancylostomatinae</taxon>
        <taxon>Ancylostoma</taxon>
    </lineage>
</organism>
<dbReference type="Proteomes" id="UP000252519">
    <property type="component" value="Unassembled WGS sequence"/>
</dbReference>
<keyword evidence="2" id="KW-1185">Reference proteome</keyword>
<evidence type="ECO:0000313" key="2">
    <source>
        <dbReference type="Proteomes" id="UP000252519"/>
    </source>
</evidence>
<reference evidence="1 2" key="1">
    <citation type="submission" date="2014-10" db="EMBL/GenBank/DDBJ databases">
        <title>Draft genome of the hookworm Ancylostoma caninum.</title>
        <authorList>
            <person name="Mitreva M."/>
        </authorList>
    </citation>
    <scope>NUCLEOTIDE SEQUENCE [LARGE SCALE GENOMIC DNA]</scope>
    <source>
        <strain evidence="1 2">Baltimore</strain>
    </source>
</reference>
<evidence type="ECO:0000313" key="1">
    <source>
        <dbReference type="EMBL" id="RCN37285.1"/>
    </source>
</evidence>
<gene>
    <name evidence="1" type="ORF">ANCCAN_16826</name>
</gene>
<comment type="caution">
    <text evidence="1">The sequence shown here is derived from an EMBL/GenBank/DDBJ whole genome shotgun (WGS) entry which is preliminary data.</text>
</comment>
<dbReference type="AlphaFoldDB" id="A0A368G2T8"/>